<dbReference type="InterPro" id="IPR027443">
    <property type="entry name" value="IPNS-like_sf"/>
</dbReference>
<reference evidence="2" key="1">
    <citation type="submission" date="2011-11" db="EMBL/GenBank/DDBJ databases">
        <title>Nucleotide Diversity and Divergence in the Loblolly Pine Gene Space.</title>
        <authorList>
            <person name="Neale D.B."/>
            <person name="Wegrzyn J.L."/>
            <person name="Lee J.M."/>
            <person name="Eckert A.J."/>
            <person name="Liechty J.D."/>
            <person name="Stevens K.A."/>
            <person name="Langley C.H."/>
        </authorList>
    </citation>
    <scope>NUCLEOTIDE SEQUENCE</scope>
    <source>
        <strain evidence="2">6683</strain>
        <tissue evidence="2">Megagametophyte</tissue>
    </source>
</reference>
<accession>K7NR39</accession>
<feature type="region of interest" description="Disordered" evidence="1">
    <location>
        <begin position="15"/>
        <end position="34"/>
    </location>
</feature>
<proteinExistence type="predicted"/>
<dbReference type="AlphaFoldDB" id="K7NR39"/>
<protein>
    <recommendedName>
        <fullName evidence="3">Non-haem dioxygenase N-terminal domain-containing protein</fullName>
    </recommendedName>
</protein>
<evidence type="ECO:0000313" key="2">
    <source>
        <dbReference type="EMBL" id="AEX13118.1"/>
    </source>
</evidence>
<name>K7NR39_PINTA</name>
<gene>
    <name evidence="2" type="ORF">CL2220Contig1_06</name>
</gene>
<feature type="non-terminal residue" evidence="2">
    <location>
        <position position="91"/>
    </location>
</feature>
<dbReference type="EMBL" id="JQ021682">
    <property type="protein sequence ID" value="AEX13118.1"/>
    <property type="molecule type" value="Genomic_DNA"/>
</dbReference>
<sequence length="91" mass="10596">FFHLPIEEKEAYANEPKNPIGYGSKLGYSDGEEPKNPIGYGSKLGYSDGEDKSDWQDYYYNGLWPPATREMTKWPIQVSDFTEAMDEYRRE</sequence>
<evidence type="ECO:0000256" key="1">
    <source>
        <dbReference type="SAM" id="MobiDB-lite"/>
    </source>
</evidence>
<dbReference type="SUPFAM" id="SSF51197">
    <property type="entry name" value="Clavaminate synthase-like"/>
    <property type="match status" value="1"/>
</dbReference>
<dbReference type="Gene3D" id="2.60.120.330">
    <property type="entry name" value="B-lactam Antibiotic, Isopenicillin N Synthase, Chain"/>
    <property type="match status" value="1"/>
</dbReference>
<organism evidence="2">
    <name type="scientific">Pinus taeda</name>
    <name type="common">Loblolly pine</name>
    <dbReference type="NCBI Taxonomy" id="3352"/>
    <lineage>
        <taxon>Eukaryota</taxon>
        <taxon>Viridiplantae</taxon>
        <taxon>Streptophyta</taxon>
        <taxon>Embryophyta</taxon>
        <taxon>Tracheophyta</taxon>
        <taxon>Spermatophyta</taxon>
        <taxon>Pinopsida</taxon>
        <taxon>Pinidae</taxon>
        <taxon>Conifers I</taxon>
        <taxon>Pinales</taxon>
        <taxon>Pinaceae</taxon>
        <taxon>Pinus</taxon>
        <taxon>Pinus subgen. Pinus</taxon>
    </lineage>
</organism>
<feature type="non-terminal residue" evidence="2">
    <location>
        <position position="1"/>
    </location>
</feature>
<evidence type="ECO:0008006" key="3">
    <source>
        <dbReference type="Google" id="ProtNLM"/>
    </source>
</evidence>